<feature type="transmembrane region" description="Helical" evidence="5">
    <location>
        <begin position="131"/>
        <end position="151"/>
    </location>
</feature>
<dbReference type="GO" id="GO:0015086">
    <property type="term" value="F:cadmium ion transmembrane transporter activity"/>
    <property type="evidence" value="ECO:0007669"/>
    <property type="project" value="TreeGrafter"/>
</dbReference>
<feature type="transmembrane region" description="Helical" evidence="5">
    <location>
        <begin position="171"/>
        <end position="194"/>
    </location>
</feature>
<evidence type="ECO:0000313" key="7">
    <source>
        <dbReference type="Proteomes" id="UP001220610"/>
    </source>
</evidence>
<dbReference type="Pfam" id="PF01566">
    <property type="entry name" value="Nramp"/>
    <property type="match status" value="1"/>
</dbReference>
<feature type="transmembrane region" description="Helical" evidence="5">
    <location>
        <begin position="20"/>
        <end position="44"/>
    </location>
</feature>
<feature type="transmembrane region" description="Helical" evidence="5">
    <location>
        <begin position="65"/>
        <end position="86"/>
    </location>
</feature>
<name>A0AAJ5WPX1_9BACT</name>
<dbReference type="PANTHER" id="PTHR11706:SF2">
    <property type="entry name" value="TRANSPORTER PROTEIN"/>
    <property type="match status" value="1"/>
</dbReference>
<evidence type="ECO:0000256" key="3">
    <source>
        <dbReference type="ARBA" id="ARBA00022989"/>
    </source>
</evidence>
<feature type="transmembrane region" description="Helical" evidence="5">
    <location>
        <begin position="319"/>
        <end position="342"/>
    </location>
</feature>
<feature type="transmembrane region" description="Helical" evidence="5">
    <location>
        <begin position="258"/>
        <end position="281"/>
    </location>
</feature>
<accession>A0AAJ5WPX1</accession>
<proteinExistence type="predicted"/>
<feature type="transmembrane region" description="Helical" evidence="5">
    <location>
        <begin position="106"/>
        <end position="122"/>
    </location>
</feature>
<sequence>MATSAIGPGFITQTTVFTQQLLASFGFVILISILLDIGAQLNIWRIISVSGLRAQDLSNKVLPGAGYGLAGLIVLGGLAFNIGNVAGAGMGINILFNVDAQPDHPIWGAVISAAIALVIFWVKEAGKAMDWFAKVLGFVMIGLTLYVAIASQPPVGAAVYRSFIPERIDTMAIVTLVGGTVGGYISFAGAHRLLDAGISGPAQLPQVTRSSVNAILLASVMRVLLFLASLGVVMGGFALDKNNPAGSVFQQVAGNLGYKIFGIVLWSAAITSVVGSAYTSVSFLRTLHPYFDRYYRMVTTVFIVLSTAIFGWVGQPVKVLIVAGALNGLILPVALTLMLLALHKPGLTGNYRHPRWLQAVGWGVVGIMGWMGMRTILLQLSGS</sequence>
<evidence type="ECO:0000313" key="6">
    <source>
        <dbReference type="EMBL" id="WEK34418.1"/>
    </source>
</evidence>
<dbReference type="PANTHER" id="PTHR11706">
    <property type="entry name" value="SOLUTE CARRIER PROTEIN FAMILY 11 MEMBER"/>
    <property type="match status" value="1"/>
</dbReference>
<dbReference type="GO" id="GO:0005384">
    <property type="term" value="F:manganese ion transmembrane transporter activity"/>
    <property type="evidence" value="ECO:0007669"/>
    <property type="project" value="TreeGrafter"/>
</dbReference>
<dbReference type="AlphaFoldDB" id="A0AAJ5WPX1"/>
<feature type="transmembrane region" description="Helical" evidence="5">
    <location>
        <begin position="354"/>
        <end position="373"/>
    </location>
</feature>
<dbReference type="EMBL" id="CP119311">
    <property type="protein sequence ID" value="WEK34418.1"/>
    <property type="molecule type" value="Genomic_DNA"/>
</dbReference>
<keyword evidence="4 5" id="KW-0472">Membrane</keyword>
<evidence type="ECO:0000256" key="2">
    <source>
        <dbReference type="ARBA" id="ARBA00022692"/>
    </source>
</evidence>
<keyword evidence="2 5" id="KW-0812">Transmembrane</keyword>
<keyword evidence="3 5" id="KW-1133">Transmembrane helix</keyword>
<feature type="transmembrane region" description="Helical" evidence="5">
    <location>
        <begin position="215"/>
        <end position="238"/>
    </location>
</feature>
<comment type="subcellular location">
    <subcellularLocation>
        <location evidence="1">Membrane</location>
        <topology evidence="1">Multi-pass membrane protein</topology>
    </subcellularLocation>
</comment>
<protein>
    <submittedName>
        <fullName evidence="6">Divalent metal cation transporter</fullName>
    </submittedName>
</protein>
<evidence type="ECO:0000256" key="4">
    <source>
        <dbReference type="ARBA" id="ARBA00023136"/>
    </source>
</evidence>
<dbReference type="GO" id="GO:0005886">
    <property type="term" value="C:plasma membrane"/>
    <property type="evidence" value="ECO:0007669"/>
    <property type="project" value="TreeGrafter"/>
</dbReference>
<dbReference type="GO" id="GO:0034755">
    <property type="term" value="P:iron ion transmembrane transport"/>
    <property type="evidence" value="ECO:0007669"/>
    <property type="project" value="TreeGrafter"/>
</dbReference>
<feature type="transmembrane region" description="Helical" evidence="5">
    <location>
        <begin position="293"/>
        <end position="313"/>
    </location>
</feature>
<dbReference type="Proteomes" id="UP001220610">
    <property type="component" value="Chromosome"/>
</dbReference>
<reference evidence="6" key="1">
    <citation type="submission" date="2023-03" db="EMBL/GenBank/DDBJ databases">
        <title>Andean soil-derived lignocellulolytic bacterial consortium as a source of novel taxa and putative plastic-active enzymes.</title>
        <authorList>
            <person name="Diaz-Garcia L."/>
            <person name="Chuvochina M."/>
            <person name="Feuerriegel G."/>
            <person name="Bunk B."/>
            <person name="Sproer C."/>
            <person name="Streit W.R."/>
            <person name="Rodriguez L.M."/>
            <person name="Overmann J."/>
            <person name="Jimenez D.J."/>
        </authorList>
    </citation>
    <scope>NUCLEOTIDE SEQUENCE</scope>
    <source>
        <strain evidence="6">MAG 7</strain>
    </source>
</reference>
<gene>
    <name evidence="6" type="ORF">P0Y53_18175</name>
</gene>
<dbReference type="InterPro" id="IPR001046">
    <property type="entry name" value="NRAMP_fam"/>
</dbReference>
<organism evidence="6 7">
    <name type="scientific">Candidatus Pseudobacter hemicellulosilyticus</name>
    <dbReference type="NCBI Taxonomy" id="3121375"/>
    <lineage>
        <taxon>Bacteria</taxon>
        <taxon>Pseudomonadati</taxon>
        <taxon>Bacteroidota</taxon>
        <taxon>Chitinophagia</taxon>
        <taxon>Chitinophagales</taxon>
        <taxon>Chitinophagaceae</taxon>
        <taxon>Pseudobacter</taxon>
    </lineage>
</organism>
<evidence type="ECO:0000256" key="1">
    <source>
        <dbReference type="ARBA" id="ARBA00004141"/>
    </source>
</evidence>
<evidence type="ECO:0000256" key="5">
    <source>
        <dbReference type="SAM" id="Phobius"/>
    </source>
</evidence>